<comment type="caution">
    <text evidence="3">The sequence shown here is derived from an EMBL/GenBank/DDBJ whole genome shotgun (WGS) entry which is preliminary data.</text>
</comment>
<dbReference type="PATRIC" id="fig|1263870.3.peg.5767"/>
<dbReference type="PANTHER" id="PTHR13847:SF289">
    <property type="entry name" value="GLYCINE OXIDASE"/>
    <property type="match status" value="1"/>
</dbReference>
<dbReference type="Gene3D" id="3.30.9.10">
    <property type="entry name" value="D-Amino Acid Oxidase, subunit A, domain 2"/>
    <property type="match status" value="1"/>
</dbReference>
<dbReference type="OrthoDB" id="9794226at2"/>
<evidence type="ECO:0000313" key="3">
    <source>
        <dbReference type="EMBL" id="EMI53123.1"/>
    </source>
</evidence>
<dbReference type="GO" id="GO:0016491">
    <property type="term" value="F:oxidoreductase activity"/>
    <property type="evidence" value="ECO:0007669"/>
    <property type="project" value="UniProtKB-KW"/>
</dbReference>
<dbReference type="SUPFAM" id="SSF51905">
    <property type="entry name" value="FAD/NAD(P)-binding domain"/>
    <property type="match status" value="1"/>
</dbReference>
<gene>
    <name evidence="3" type="ORF">RSSM_05439</name>
</gene>
<dbReference type="Pfam" id="PF01266">
    <property type="entry name" value="DAO"/>
    <property type="match status" value="1"/>
</dbReference>
<name>M5UAV3_9BACT</name>
<evidence type="ECO:0000313" key="4">
    <source>
        <dbReference type="Proteomes" id="UP000011885"/>
    </source>
</evidence>
<dbReference type="SUPFAM" id="SSF54373">
    <property type="entry name" value="FAD-linked reductases, C-terminal domain"/>
    <property type="match status" value="1"/>
</dbReference>
<dbReference type="EMBL" id="ANOH01000378">
    <property type="protein sequence ID" value="EMI53123.1"/>
    <property type="molecule type" value="Genomic_DNA"/>
</dbReference>
<organism evidence="3 4">
    <name type="scientific">Rhodopirellula sallentina SM41</name>
    <dbReference type="NCBI Taxonomy" id="1263870"/>
    <lineage>
        <taxon>Bacteria</taxon>
        <taxon>Pseudomonadati</taxon>
        <taxon>Planctomycetota</taxon>
        <taxon>Planctomycetia</taxon>
        <taxon>Pirellulales</taxon>
        <taxon>Pirellulaceae</taxon>
        <taxon>Rhodopirellula</taxon>
    </lineage>
</organism>
<dbReference type="GO" id="GO:0005737">
    <property type="term" value="C:cytoplasm"/>
    <property type="evidence" value="ECO:0007669"/>
    <property type="project" value="TreeGrafter"/>
</dbReference>
<dbReference type="Proteomes" id="UP000011885">
    <property type="component" value="Unassembled WGS sequence"/>
</dbReference>
<protein>
    <submittedName>
        <fullName evidence="3">D-amino acid dehydrogenase small subunit</fullName>
    </submittedName>
</protein>
<evidence type="ECO:0000259" key="2">
    <source>
        <dbReference type="Pfam" id="PF01266"/>
    </source>
</evidence>
<feature type="domain" description="FAD dependent oxidoreductase" evidence="2">
    <location>
        <begin position="10"/>
        <end position="401"/>
    </location>
</feature>
<proteinExistence type="predicted"/>
<dbReference type="Gene3D" id="3.50.50.60">
    <property type="entry name" value="FAD/NAD(P)-binding domain"/>
    <property type="match status" value="2"/>
</dbReference>
<dbReference type="InterPro" id="IPR036188">
    <property type="entry name" value="FAD/NAD-bd_sf"/>
</dbReference>
<dbReference type="AlphaFoldDB" id="M5UAV3"/>
<dbReference type="PANTHER" id="PTHR13847">
    <property type="entry name" value="SARCOSINE DEHYDROGENASE-RELATED"/>
    <property type="match status" value="1"/>
</dbReference>
<keyword evidence="1" id="KW-0560">Oxidoreductase</keyword>
<keyword evidence="4" id="KW-1185">Reference proteome</keyword>
<reference evidence="3 4" key="1">
    <citation type="journal article" date="2013" name="Mar. Genomics">
        <title>Expression of sulfatases in Rhodopirellula baltica and the diversity of sulfatases in the genus Rhodopirellula.</title>
        <authorList>
            <person name="Wegner C.E."/>
            <person name="Richter-Heitmann T."/>
            <person name="Klindworth A."/>
            <person name="Klockow C."/>
            <person name="Richter M."/>
            <person name="Achstetter T."/>
            <person name="Glockner F.O."/>
            <person name="Harder J."/>
        </authorList>
    </citation>
    <scope>NUCLEOTIDE SEQUENCE [LARGE SCALE GENOMIC DNA]</scope>
    <source>
        <strain evidence="3 4">SM41</strain>
    </source>
</reference>
<sequence>MTGQNDGQSVVIVGAGTIGISCAHYLSKMGLKVTVIDRGKLAAACSHGNCGYICPSHVPPLTEPGAFSVAFKSLFNPQAPFRVKPRISPAMWNWMWQFAKRCNHQQVLTVGKHLQAILDASMDEYRDIMKEHAFDSEWAENGLLYVMRTKRAMDAFAKSDKMLTEEFGVTATRIEGDQLPNFDPGLKPGLAGAFHYTGDASVRPDRLNQQWVESLQGSGVQFLEDCELSSIEKEGGRIRALVTTEGKLEADHFVFAMGAWSTRWSQELQCRIPIEPGKGYSLTMARADSQPKYPMLFPEHKVGVSPFENGWRLGSMMEFAGYDETIGDSRIQQLRDSARPYLVASVDGEAEEKWFGWRPMTWDSLPIIGPTKNLHNAFLATGHNMLGLSLAPSTGRLIAELVTGNQTHIDATPYSPSRF</sequence>
<dbReference type="RefSeq" id="WP_008686225.1">
    <property type="nucleotide sequence ID" value="NZ_ANOH01000378.1"/>
</dbReference>
<dbReference type="InterPro" id="IPR006076">
    <property type="entry name" value="FAD-dep_OxRdtase"/>
</dbReference>
<evidence type="ECO:0000256" key="1">
    <source>
        <dbReference type="ARBA" id="ARBA00023002"/>
    </source>
</evidence>
<accession>M5UAV3</accession>